<evidence type="ECO:0000256" key="1">
    <source>
        <dbReference type="SAM" id="MobiDB-lite"/>
    </source>
</evidence>
<evidence type="ECO:0000313" key="5">
    <source>
        <dbReference type="Proteomes" id="UP001175353"/>
    </source>
</evidence>
<gene>
    <name evidence="2" type="ORF">LTR82_007346</name>
    <name evidence="3" type="ORF">LTR91_002390</name>
</gene>
<dbReference type="Proteomes" id="UP001168146">
    <property type="component" value="Unassembled WGS sequence"/>
</dbReference>
<dbReference type="EMBL" id="JASUXU010000019">
    <property type="protein sequence ID" value="KAK0321860.1"/>
    <property type="molecule type" value="Genomic_DNA"/>
</dbReference>
<reference evidence="2" key="1">
    <citation type="submission" date="2021-12" db="EMBL/GenBank/DDBJ databases">
        <title>Black yeast isolated from Biological Soil Crust.</title>
        <authorList>
            <person name="Kurbessoian T."/>
        </authorList>
    </citation>
    <scope>NUCLEOTIDE SEQUENCE</scope>
    <source>
        <strain evidence="2">CCFEE 5208</strain>
    </source>
</reference>
<evidence type="ECO:0000313" key="2">
    <source>
        <dbReference type="EMBL" id="KAK0321860.1"/>
    </source>
</evidence>
<dbReference type="Proteomes" id="UP001175353">
    <property type="component" value="Unassembled WGS sequence"/>
</dbReference>
<reference evidence="3" key="2">
    <citation type="submission" date="2023-06" db="EMBL/GenBank/DDBJ databases">
        <title>Black Yeasts Isolated from many extreme environments.</title>
        <authorList>
            <person name="Coleine C."/>
            <person name="Stajich J.E."/>
            <person name="Selbmann L."/>
        </authorList>
    </citation>
    <scope>NUCLEOTIDE SEQUENCE</scope>
    <source>
        <strain evidence="3">CCFEE 5200</strain>
    </source>
</reference>
<dbReference type="AlphaFoldDB" id="A0AAN6FS96"/>
<accession>A0AAN6FS96</accession>
<feature type="compositionally biased region" description="Polar residues" evidence="1">
    <location>
        <begin position="21"/>
        <end position="41"/>
    </location>
</feature>
<proteinExistence type="predicted"/>
<evidence type="ECO:0000313" key="4">
    <source>
        <dbReference type="Proteomes" id="UP001168146"/>
    </source>
</evidence>
<name>A0AAN6FS96_9PEZI</name>
<sequence>MLSLAAPHVQQHFRPAIPSNFADSPYSQHTQPSFDRASVQSHDGILAASRGVHQPAQYNPLYRTISGGAGSDVASSPALSALASLAASVPTAEVGSGTSTIHFQLAEPNDARLAPKADWSLSPRLIGSTSTKSKY</sequence>
<evidence type="ECO:0000313" key="3">
    <source>
        <dbReference type="EMBL" id="KAK1010555.1"/>
    </source>
</evidence>
<keyword evidence="5" id="KW-1185">Reference proteome</keyword>
<organism evidence="2 4">
    <name type="scientific">Friedmanniomyces endolithicus</name>
    <dbReference type="NCBI Taxonomy" id="329885"/>
    <lineage>
        <taxon>Eukaryota</taxon>
        <taxon>Fungi</taxon>
        <taxon>Dikarya</taxon>
        <taxon>Ascomycota</taxon>
        <taxon>Pezizomycotina</taxon>
        <taxon>Dothideomycetes</taxon>
        <taxon>Dothideomycetidae</taxon>
        <taxon>Mycosphaerellales</taxon>
        <taxon>Teratosphaeriaceae</taxon>
        <taxon>Friedmanniomyces</taxon>
    </lineage>
</organism>
<protein>
    <submittedName>
        <fullName evidence="2">Uncharacterized protein</fullName>
    </submittedName>
</protein>
<dbReference type="EMBL" id="JAUJLE010000011">
    <property type="protein sequence ID" value="KAK1010555.1"/>
    <property type="molecule type" value="Genomic_DNA"/>
</dbReference>
<feature type="region of interest" description="Disordered" evidence="1">
    <location>
        <begin position="16"/>
        <end position="51"/>
    </location>
</feature>
<comment type="caution">
    <text evidence="2">The sequence shown here is derived from an EMBL/GenBank/DDBJ whole genome shotgun (WGS) entry which is preliminary data.</text>
</comment>